<evidence type="ECO:0000256" key="1">
    <source>
        <dbReference type="ARBA" id="ARBA00004245"/>
    </source>
</evidence>
<keyword evidence="4" id="KW-0963">Cytoplasm</keyword>
<evidence type="ECO:0000256" key="4">
    <source>
        <dbReference type="ARBA" id="ARBA00022490"/>
    </source>
</evidence>
<dbReference type="GO" id="GO:0005938">
    <property type="term" value="C:cell cortex"/>
    <property type="evidence" value="ECO:0007669"/>
    <property type="project" value="TreeGrafter"/>
</dbReference>
<dbReference type="PANTHER" id="PTHR11604">
    <property type="entry name" value="PROFILIN"/>
    <property type="match status" value="1"/>
</dbReference>
<dbReference type="InterPro" id="IPR048278">
    <property type="entry name" value="PFN"/>
</dbReference>
<dbReference type="GO" id="GO:0005856">
    <property type="term" value="C:cytoskeleton"/>
    <property type="evidence" value="ECO:0007669"/>
    <property type="project" value="UniProtKB-SubCell"/>
</dbReference>
<comment type="subcellular location">
    <subcellularLocation>
        <location evidence="1">Cytoplasm</location>
        <location evidence="1">Cytoskeleton</location>
    </subcellularLocation>
</comment>
<evidence type="ECO:0000313" key="8">
    <source>
        <dbReference type="RefSeq" id="XP_022318386.1"/>
    </source>
</evidence>
<dbReference type="SUPFAM" id="SSF55770">
    <property type="entry name" value="Profilin (actin-binding protein)"/>
    <property type="match status" value="1"/>
</dbReference>
<dbReference type="OrthoDB" id="421374at2759"/>
<proteinExistence type="inferred from homology"/>
<dbReference type="InterPro" id="IPR036140">
    <property type="entry name" value="PFN_sf"/>
</dbReference>
<protein>
    <submittedName>
        <fullName evidence="8">Profilin-4-like</fullName>
    </submittedName>
</protein>
<dbReference type="Gene3D" id="3.30.450.30">
    <property type="entry name" value="Dynein light chain 2a, cytoplasmic"/>
    <property type="match status" value="1"/>
</dbReference>
<dbReference type="Pfam" id="PF00235">
    <property type="entry name" value="Profilin"/>
    <property type="match status" value="1"/>
</dbReference>
<keyword evidence="7" id="KW-1185">Reference proteome</keyword>
<dbReference type="Proteomes" id="UP000694844">
    <property type="component" value="Chromosome 2"/>
</dbReference>
<comment type="subunit">
    <text evidence="3">Occurs in many kinds of cells as a complex with monomeric actin in a 1:1 ratio.</text>
</comment>
<sequence>MEVSRLENSSLREEYVLKLWDSYILDNLVEAAPCQIGIYDLRTKRRITSSERFWVSPKELEVVIEGVTYPDIVQRNGLVVNGKTYDVRLADGRNGIFARKEFDGCTVCKTFTLLIIAVTDERYEAKVCNEQIMKLGDFLRRAGL</sequence>
<gene>
    <name evidence="8" type="primary">LOC111121404</name>
</gene>
<evidence type="ECO:0000256" key="2">
    <source>
        <dbReference type="ARBA" id="ARBA00010058"/>
    </source>
</evidence>
<dbReference type="KEGG" id="cvn:111121404"/>
<dbReference type="RefSeq" id="XP_022318386.1">
    <property type="nucleotide sequence ID" value="XM_022462678.1"/>
</dbReference>
<dbReference type="InterPro" id="IPR005455">
    <property type="entry name" value="PFN_euk"/>
</dbReference>
<dbReference type="GO" id="GO:0003785">
    <property type="term" value="F:actin monomer binding"/>
    <property type="evidence" value="ECO:0007669"/>
    <property type="project" value="TreeGrafter"/>
</dbReference>
<evidence type="ECO:0000313" key="7">
    <source>
        <dbReference type="Proteomes" id="UP000694844"/>
    </source>
</evidence>
<dbReference type="PANTHER" id="PTHR11604:SF0">
    <property type="entry name" value="PROFILIN"/>
    <property type="match status" value="1"/>
</dbReference>
<evidence type="ECO:0000256" key="3">
    <source>
        <dbReference type="ARBA" id="ARBA00011583"/>
    </source>
</evidence>
<dbReference type="AlphaFoldDB" id="A0A8B8CVA0"/>
<evidence type="ECO:0000256" key="6">
    <source>
        <dbReference type="ARBA" id="ARBA00023212"/>
    </source>
</evidence>
<evidence type="ECO:0000256" key="5">
    <source>
        <dbReference type="ARBA" id="ARBA00023203"/>
    </source>
</evidence>
<reference evidence="8" key="1">
    <citation type="submission" date="2025-08" db="UniProtKB">
        <authorList>
            <consortium name="RefSeq"/>
        </authorList>
    </citation>
    <scope>IDENTIFICATION</scope>
    <source>
        <tissue evidence="8">Whole sample</tissue>
    </source>
</reference>
<organism evidence="7 8">
    <name type="scientific">Crassostrea virginica</name>
    <name type="common">Eastern oyster</name>
    <dbReference type="NCBI Taxonomy" id="6565"/>
    <lineage>
        <taxon>Eukaryota</taxon>
        <taxon>Metazoa</taxon>
        <taxon>Spiralia</taxon>
        <taxon>Lophotrochozoa</taxon>
        <taxon>Mollusca</taxon>
        <taxon>Bivalvia</taxon>
        <taxon>Autobranchia</taxon>
        <taxon>Pteriomorphia</taxon>
        <taxon>Ostreida</taxon>
        <taxon>Ostreoidea</taxon>
        <taxon>Ostreidae</taxon>
        <taxon>Crassostrea</taxon>
    </lineage>
</organism>
<dbReference type="GeneID" id="111121404"/>
<accession>A0A8B8CVA0</accession>
<comment type="similarity">
    <text evidence="2">Belongs to the profilin family.</text>
</comment>
<keyword evidence="6" id="KW-0206">Cytoskeleton</keyword>
<keyword evidence="5" id="KW-0009">Actin-binding</keyword>
<name>A0A8B8CVA0_CRAVI</name>